<dbReference type="RefSeq" id="WP_185447296.1">
    <property type="nucleotide sequence ID" value="NZ_CP043661.1"/>
</dbReference>
<gene>
    <name evidence="2" type="ORF">F1D05_10700</name>
</gene>
<dbReference type="AlphaFoldDB" id="A0A7G6WWB0"/>
<organism evidence="2 3">
    <name type="scientific">Kribbella qitaiheensis</name>
    <dbReference type="NCBI Taxonomy" id="1544730"/>
    <lineage>
        <taxon>Bacteria</taxon>
        <taxon>Bacillati</taxon>
        <taxon>Actinomycetota</taxon>
        <taxon>Actinomycetes</taxon>
        <taxon>Propionibacteriales</taxon>
        <taxon>Kribbellaceae</taxon>
        <taxon>Kribbella</taxon>
    </lineage>
</organism>
<feature type="region of interest" description="Disordered" evidence="1">
    <location>
        <begin position="102"/>
        <end position="122"/>
    </location>
</feature>
<dbReference type="Proteomes" id="UP000515563">
    <property type="component" value="Chromosome"/>
</dbReference>
<dbReference type="SUPFAM" id="SSF101386">
    <property type="entry name" value="all-alpha NTP pyrophosphatases"/>
    <property type="match status" value="1"/>
</dbReference>
<name>A0A7G6WWB0_9ACTN</name>
<dbReference type="Gene3D" id="1.10.287.1080">
    <property type="entry name" value="MazG-like"/>
    <property type="match status" value="1"/>
</dbReference>
<dbReference type="EMBL" id="CP043661">
    <property type="protein sequence ID" value="QNE18275.1"/>
    <property type="molecule type" value="Genomic_DNA"/>
</dbReference>
<evidence type="ECO:0000256" key="1">
    <source>
        <dbReference type="SAM" id="MobiDB-lite"/>
    </source>
</evidence>
<reference evidence="2 3" key="2">
    <citation type="journal article" date="2020" name="Microbiol. Resour. Announc.">
        <title>Antarctic desert soil bacteria exhibit high novel natural product potential, evaluated through long-read genome sequencing and comparative genomics.</title>
        <authorList>
            <person name="Benaud N."/>
            <person name="Edwards R.J."/>
            <person name="Amos T.G."/>
            <person name="D'Agostino P.M."/>
            <person name="Gutierrez-Chavez C."/>
            <person name="Montgomery K."/>
            <person name="Nicetic I."/>
            <person name="Ferrari B.C."/>
        </authorList>
    </citation>
    <scope>NUCLEOTIDE SEQUENCE [LARGE SCALE GENOMIC DNA]</scope>
    <source>
        <strain evidence="2 3">SPB151</strain>
    </source>
</reference>
<sequence>MDLTRLSDDVEVISRGYARAHGFTRDETGFLLKLQEEVGELTQAFLMRAGQARSKGNTQQELDDQFGAELADVLCHVVLLARHHGVDLAEQVERKWLVWHPDRSAPTAGGSDPASMITELPS</sequence>
<proteinExistence type="predicted"/>
<protein>
    <submittedName>
        <fullName evidence="2">Pyrophosphatase</fullName>
    </submittedName>
</protein>
<accession>A0A7G6WWB0</accession>
<evidence type="ECO:0000313" key="3">
    <source>
        <dbReference type="Proteomes" id="UP000515563"/>
    </source>
</evidence>
<reference evidence="3" key="1">
    <citation type="submission" date="2019-09" db="EMBL/GenBank/DDBJ databases">
        <title>Antimicrobial potential of Antarctic Bacteria.</title>
        <authorList>
            <person name="Benaud N."/>
            <person name="Edwards R.J."/>
            <person name="Ferrari B.C."/>
        </authorList>
    </citation>
    <scope>NUCLEOTIDE SEQUENCE [LARGE SCALE GENOMIC DNA]</scope>
    <source>
        <strain evidence="3">SPB151</strain>
    </source>
</reference>
<evidence type="ECO:0000313" key="2">
    <source>
        <dbReference type="EMBL" id="QNE18275.1"/>
    </source>
</evidence>
<dbReference type="KEGG" id="kqi:F1D05_10700"/>
<dbReference type="CDD" id="cd11538">
    <property type="entry name" value="NTP-PPase_u1"/>
    <property type="match status" value="1"/>
</dbReference>
<keyword evidence="3" id="KW-1185">Reference proteome</keyword>